<name>D5VU88_METIM</name>
<evidence type="ECO:0000256" key="2">
    <source>
        <dbReference type="ARBA" id="ARBA00047518"/>
    </source>
</evidence>
<comment type="catalytic activity">
    <reaction evidence="3">
        <text>L-tyrosyl-[protein] + ATP = O-(5'-adenylyl)-L-tyrosyl-[protein] + diphosphate</text>
        <dbReference type="Rhea" id="RHEA:54288"/>
        <dbReference type="Rhea" id="RHEA-COMP:10136"/>
        <dbReference type="Rhea" id="RHEA-COMP:13846"/>
        <dbReference type="ChEBI" id="CHEBI:30616"/>
        <dbReference type="ChEBI" id="CHEBI:33019"/>
        <dbReference type="ChEBI" id="CHEBI:46858"/>
        <dbReference type="ChEBI" id="CHEBI:83624"/>
        <dbReference type="EC" id="2.7.7.108"/>
    </reaction>
</comment>
<dbReference type="SUPFAM" id="SSF81301">
    <property type="entry name" value="Nucleotidyltransferase"/>
    <property type="match status" value="1"/>
</dbReference>
<gene>
    <name evidence="5" type="ordered locus">Metin_0027</name>
</gene>
<keyword evidence="6" id="KW-1185">Reference proteome</keyword>
<dbReference type="Proteomes" id="UP000002061">
    <property type="component" value="Chromosome"/>
</dbReference>
<dbReference type="EMBL" id="CP002009">
    <property type="protein sequence ID" value="ADG12700.1"/>
    <property type="molecule type" value="Genomic_DNA"/>
</dbReference>
<dbReference type="InterPro" id="IPR002934">
    <property type="entry name" value="Polymerase_NTP_transf_dom"/>
</dbReference>
<evidence type="ECO:0000256" key="1">
    <source>
        <dbReference type="ARBA" id="ARBA00034531"/>
    </source>
</evidence>
<evidence type="ECO:0000313" key="6">
    <source>
        <dbReference type="Proteomes" id="UP000002061"/>
    </source>
</evidence>
<evidence type="ECO:0000259" key="4">
    <source>
        <dbReference type="Pfam" id="PF01909"/>
    </source>
</evidence>
<dbReference type="AlphaFoldDB" id="D5VU88"/>
<reference evidence="5" key="1">
    <citation type="submission" date="2010-04" db="EMBL/GenBank/DDBJ databases">
        <title>Complete sequence of Methanocaldococcus infernus ME.</title>
        <authorList>
            <consortium name="US DOE Joint Genome Institute"/>
            <person name="Lucas S."/>
            <person name="Copeland A."/>
            <person name="Lapidus A."/>
            <person name="Cheng J.-F."/>
            <person name="Bruce D."/>
            <person name="Goodwin L."/>
            <person name="Pitluck S."/>
            <person name="Munk A.C."/>
            <person name="Detter J.C."/>
            <person name="Han C."/>
            <person name="Tapia R."/>
            <person name="Land M."/>
            <person name="Hauser L."/>
            <person name="Kyrpides N."/>
            <person name="Mikhailova N."/>
            <person name="Sieprawska-Lupa M."/>
            <person name="Whitman W.B."/>
            <person name="Woyke T."/>
        </authorList>
    </citation>
    <scope>NUCLEOTIDE SEQUENCE [LARGE SCALE GENOMIC DNA]</scope>
    <source>
        <strain evidence="5">ME</strain>
    </source>
</reference>
<protein>
    <recommendedName>
        <fullName evidence="1">protein adenylyltransferase</fullName>
        <ecNumber evidence="1">2.7.7.108</ecNumber>
    </recommendedName>
</protein>
<organism evidence="5 6">
    <name type="scientific">Methanocaldococcus infernus (strain DSM 11812 / JCM 15783 / ME)</name>
    <dbReference type="NCBI Taxonomy" id="573063"/>
    <lineage>
        <taxon>Archaea</taxon>
        <taxon>Methanobacteriati</taxon>
        <taxon>Methanobacteriota</taxon>
        <taxon>Methanomada group</taxon>
        <taxon>Methanococci</taxon>
        <taxon>Methanococcales</taxon>
        <taxon>Methanocaldococcaceae</taxon>
        <taxon>Methanocaldococcus</taxon>
    </lineage>
</organism>
<feature type="domain" description="Polymerase nucleotidyl transferase" evidence="4">
    <location>
        <begin position="120"/>
        <end position="194"/>
    </location>
</feature>
<dbReference type="EC" id="2.7.7.108" evidence="1"/>
<dbReference type="STRING" id="573063.Metin_0027"/>
<evidence type="ECO:0000313" key="5">
    <source>
        <dbReference type="EMBL" id="ADG12700.1"/>
    </source>
</evidence>
<dbReference type="GO" id="GO:0070733">
    <property type="term" value="F:AMPylase activity"/>
    <property type="evidence" value="ECO:0007669"/>
    <property type="project" value="UniProtKB-EC"/>
</dbReference>
<dbReference type="GeneID" id="9131025"/>
<dbReference type="OrthoDB" id="18771at2157"/>
<dbReference type="HOGENOM" id="CLU_072733_0_0_2"/>
<dbReference type="RefSeq" id="WP_013099447.1">
    <property type="nucleotide sequence ID" value="NC_014122.1"/>
</dbReference>
<dbReference type="eggNOG" id="arCOG01831">
    <property type="taxonomic scope" value="Archaea"/>
</dbReference>
<dbReference type="KEGG" id="mif:Metin_0027"/>
<accession>D5VU88</accession>
<dbReference type="Pfam" id="PF01909">
    <property type="entry name" value="NTP_transf_2"/>
    <property type="match status" value="1"/>
</dbReference>
<comment type="catalytic activity">
    <reaction evidence="2">
        <text>O-(5'-adenylyl)-L-tyrosyl-[protein] + ATP = O-[5'-(adenylyl-(5'-&gt;3')-adenylyl)]-L-tyrosyl-[protein] + diphosphate</text>
        <dbReference type="Rhea" id="RHEA:66528"/>
        <dbReference type="Rhea" id="RHEA-COMP:13846"/>
        <dbReference type="Rhea" id="RHEA-COMP:17046"/>
        <dbReference type="ChEBI" id="CHEBI:30616"/>
        <dbReference type="ChEBI" id="CHEBI:33019"/>
        <dbReference type="ChEBI" id="CHEBI:83624"/>
        <dbReference type="ChEBI" id="CHEBI:167160"/>
    </reaction>
</comment>
<sequence>MRIRDFIKTSEGLYFAVNSYVHPEDRVFAFLRYVPYELGKHYSDEVREIDGEKYVKLSDSKIAYKFLEENFKDYLFYDNYLNVLMHAVPKEKIEKVYYPKRRLEEIIEEPKNRLEEKIRKLALIFEDYGIPMSQMGVTGSTLIRLNNENSDIDFIIYGSKWHRLGREYLKMAVEEGKLESLNLEFWEKAYKKRIKDNTLSFEDFLFHEKRKWNRGVIDNTMFDLLFVREWDEINENYGEKRFKPLGYVKIRARVLDDSFIFDNPALYIVEHEEVREVVSFTHTYAGQCFKGEEMEVRGKLEEVITKEGSYKRVVVGTTREAYNEYIKLIR</sequence>
<dbReference type="InterPro" id="IPR043519">
    <property type="entry name" value="NT_sf"/>
</dbReference>
<evidence type="ECO:0000256" key="3">
    <source>
        <dbReference type="ARBA" id="ARBA00048696"/>
    </source>
</evidence>
<proteinExistence type="predicted"/>